<reference evidence="1 2" key="1">
    <citation type="submission" date="2023-05" db="EMBL/GenBank/DDBJ databases">
        <title>Draft genome of Paenibacillus sp. CCS26.</title>
        <authorList>
            <person name="Akita H."/>
            <person name="Shinto Y."/>
            <person name="Kimura Z."/>
        </authorList>
    </citation>
    <scope>NUCLEOTIDE SEQUENCE [LARGE SCALE GENOMIC DNA]</scope>
    <source>
        <strain evidence="1 2">CCS26</strain>
    </source>
</reference>
<dbReference type="Proteomes" id="UP001285921">
    <property type="component" value="Unassembled WGS sequence"/>
</dbReference>
<comment type="caution">
    <text evidence="1">The sequence shown here is derived from an EMBL/GenBank/DDBJ whole genome shotgun (WGS) entry which is preliminary data.</text>
</comment>
<name>A0ABQ6NJ11_9BACL</name>
<accession>A0ABQ6NJ11</accession>
<evidence type="ECO:0000313" key="2">
    <source>
        <dbReference type="Proteomes" id="UP001285921"/>
    </source>
</evidence>
<evidence type="ECO:0000313" key="1">
    <source>
        <dbReference type="EMBL" id="GMK44024.1"/>
    </source>
</evidence>
<proteinExistence type="predicted"/>
<dbReference type="EMBL" id="BTCL01000003">
    <property type="protein sequence ID" value="GMK44024.1"/>
    <property type="molecule type" value="Genomic_DNA"/>
</dbReference>
<sequence>MGSFAALRARSLSFRLHLRKLGGINKSAVVIIHLPKLLRGEMMLLPDPVGDQRMIIATAD</sequence>
<organism evidence="1 2">
    <name type="scientific">Paenibacillus glycanilyticus</name>
    <dbReference type="NCBI Taxonomy" id="126569"/>
    <lineage>
        <taxon>Bacteria</taxon>
        <taxon>Bacillati</taxon>
        <taxon>Bacillota</taxon>
        <taxon>Bacilli</taxon>
        <taxon>Bacillales</taxon>
        <taxon>Paenibacillaceae</taxon>
        <taxon>Paenibacillus</taxon>
    </lineage>
</organism>
<protein>
    <submittedName>
        <fullName evidence="1">Uncharacterized protein</fullName>
    </submittedName>
</protein>
<keyword evidence="2" id="KW-1185">Reference proteome</keyword>
<gene>
    <name evidence="1" type="ORF">PghCCS26_11510</name>
</gene>